<dbReference type="InterPro" id="IPR011285">
    <property type="entry name" value="FabG-rel"/>
</dbReference>
<evidence type="ECO:0000313" key="7">
    <source>
        <dbReference type="Proteomes" id="UP000217005"/>
    </source>
</evidence>
<evidence type="ECO:0000313" key="4">
    <source>
        <dbReference type="EMBL" id="OZI35781.1"/>
    </source>
</evidence>
<dbReference type="EMBL" id="NEVL01000003">
    <property type="protein sequence ID" value="OZI35781.1"/>
    <property type="molecule type" value="Genomic_DNA"/>
</dbReference>
<dbReference type="PRINTS" id="PR00080">
    <property type="entry name" value="SDRFAMILY"/>
</dbReference>
<dbReference type="InterPro" id="IPR057326">
    <property type="entry name" value="KR_dom"/>
</dbReference>
<evidence type="ECO:0000256" key="1">
    <source>
        <dbReference type="ARBA" id="ARBA00006484"/>
    </source>
</evidence>
<reference evidence="5 6" key="2">
    <citation type="submission" date="2017-05" db="EMBL/GenBank/DDBJ databases">
        <title>Complete and WGS of Bordetella genogroups.</title>
        <authorList>
            <person name="Spilker T."/>
            <person name="Lipuma J."/>
        </authorList>
    </citation>
    <scope>NUCLEOTIDE SEQUENCE [LARGE SCALE GENOMIC DNA]</scope>
    <source>
        <strain evidence="5 6">AU9795</strain>
    </source>
</reference>
<dbReference type="InterPro" id="IPR036291">
    <property type="entry name" value="NAD(P)-bd_dom_sf"/>
</dbReference>
<dbReference type="CDD" id="cd05333">
    <property type="entry name" value="BKR_SDR_c"/>
    <property type="match status" value="1"/>
</dbReference>
<protein>
    <submittedName>
        <fullName evidence="4">3-oxoacyl-ACP reductase</fullName>
    </submittedName>
</protein>
<evidence type="ECO:0000313" key="6">
    <source>
        <dbReference type="Proteomes" id="UP000216354"/>
    </source>
</evidence>
<reference evidence="4 7" key="1">
    <citation type="submission" date="2017-05" db="EMBL/GenBank/DDBJ databases">
        <title>Complete and WGS of Bordetella genogroups.</title>
        <authorList>
            <person name="Spilker T."/>
            <person name="LiPuma J."/>
        </authorList>
    </citation>
    <scope>NUCLEOTIDE SEQUENCE [LARGE SCALE GENOMIC DNA]</scope>
    <source>
        <strain evidence="4 7">AU17610</strain>
    </source>
</reference>
<dbReference type="Proteomes" id="UP000216354">
    <property type="component" value="Unassembled WGS sequence"/>
</dbReference>
<evidence type="ECO:0000313" key="5">
    <source>
        <dbReference type="EMBL" id="OZI58445.1"/>
    </source>
</evidence>
<dbReference type="SMART" id="SM00822">
    <property type="entry name" value="PKS_KR"/>
    <property type="match status" value="1"/>
</dbReference>
<dbReference type="RefSeq" id="WP_094826590.1">
    <property type="nucleotide sequence ID" value="NZ_NEVL01000003.1"/>
</dbReference>
<dbReference type="EMBL" id="NEVR01000004">
    <property type="protein sequence ID" value="OZI58445.1"/>
    <property type="molecule type" value="Genomic_DNA"/>
</dbReference>
<name>A0A261SFC5_9BORD</name>
<evidence type="ECO:0000259" key="3">
    <source>
        <dbReference type="SMART" id="SM00822"/>
    </source>
</evidence>
<dbReference type="Pfam" id="PF13561">
    <property type="entry name" value="adh_short_C2"/>
    <property type="match status" value="1"/>
</dbReference>
<dbReference type="OrthoDB" id="9802564at2"/>
<organism evidence="4 7">
    <name type="scientific">Bordetella genomosp. 1</name>
    <dbReference type="NCBI Taxonomy" id="1395607"/>
    <lineage>
        <taxon>Bacteria</taxon>
        <taxon>Pseudomonadati</taxon>
        <taxon>Pseudomonadota</taxon>
        <taxon>Betaproteobacteria</taxon>
        <taxon>Burkholderiales</taxon>
        <taxon>Alcaligenaceae</taxon>
        <taxon>Bordetella</taxon>
    </lineage>
</organism>
<dbReference type="Proteomes" id="UP000217005">
    <property type="component" value="Unassembled WGS sequence"/>
</dbReference>
<dbReference type="PANTHER" id="PTHR42879">
    <property type="entry name" value="3-OXOACYL-(ACYL-CARRIER-PROTEIN) REDUCTASE"/>
    <property type="match status" value="1"/>
</dbReference>
<keyword evidence="2" id="KW-0560">Oxidoreductase</keyword>
<proteinExistence type="inferred from homology"/>
<dbReference type="AlphaFoldDB" id="A0A261SFC5"/>
<comment type="similarity">
    <text evidence="1">Belongs to the short-chain dehydrogenases/reductases (SDR) family.</text>
</comment>
<keyword evidence="6" id="KW-1185">Reference proteome</keyword>
<evidence type="ECO:0000256" key="2">
    <source>
        <dbReference type="ARBA" id="ARBA00023002"/>
    </source>
</evidence>
<dbReference type="GO" id="GO:0016491">
    <property type="term" value="F:oxidoreductase activity"/>
    <property type="evidence" value="ECO:0007669"/>
    <property type="project" value="UniProtKB-KW"/>
</dbReference>
<dbReference type="PRINTS" id="PR00081">
    <property type="entry name" value="GDHRDH"/>
</dbReference>
<feature type="domain" description="Ketoreductase" evidence="3">
    <location>
        <begin position="4"/>
        <end position="195"/>
    </location>
</feature>
<dbReference type="InterPro" id="IPR002347">
    <property type="entry name" value="SDR_fam"/>
</dbReference>
<dbReference type="SUPFAM" id="SSF51735">
    <property type="entry name" value="NAD(P)-binding Rossmann-fold domains"/>
    <property type="match status" value="1"/>
</dbReference>
<dbReference type="PANTHER" id="PTHR42879:SF2">
    <property type="entry name" value="3-OXOACYL-[ACYL-CARRIER-PROTEIN] REDUCTASE FABG"/>
    <property type="match status" value="1"/>
</dbReference>
<dbReference type="FunFam" id="3.40.50.720:FF:000173">
    <property type="entry name" value="3-oxoacyl-[acyl-carrier protein] reductase"/>
    <property type="match status" value="1"/>
</dbReference>
<dbReference type="InterPro" id="IPR050259">
    <property type="entry name" value="SDR"/>
</dbReference>
<gene>
    <name evidence="5" type="ORF">CAL27_17255</name>
    <name evidence="4" type="ORF">CEG14_12050</name>
</gene>
<accession>A0A261SFC5</accession>
<dbReference type="NCBIfam" id="TIGR01831">
    <property type="entry name" value="fabG_rel"/>
    <property type="match status" value="1"/>
</dbReference>
<sequence length="243" mass="25707">MTRSFTLVTGSSRGIGRAIALALAEAGHDLVIHCRGQRDQAEATAQAVRDLGRDARVLQFDVSDRAAARAALEADIAAHGAYFGVVLNAGLTRDAAFPALTDEDWDSVLRTNLDGFYNVLHPVVMPMIRRRASGRIVCMASVSGITGNRGQVNYSASKAGLIGAAKALAVELAKRQITVNCVAPGLIDTDMIDEHVPVEEILKMVPAQRMGTPEEVAAAVVFLMSPPAGYITRQVLAVNGGLC</sequence>
<dbReference type="Gene3D" id="3.40.50.720">
    <property type="entry name" value="NAD(P)-binding Rossmann-like Domain"/>
    <property type="match status" value="1"/>
</dbReference>
<comment type="caution">
    <text evidence="4">The sequence shown here is derived from an EMBL/GenBank/DDBJ whole genome shotgun (WGS) entry which is preliminary data.</text>
</comment>
<dbReference type="NCBIfam" id="NF009466">
    <property type="entry name" value="PRK12826.1-2"/>
    <property type="match status" value="1"/>
</dbReference>
<dbReference type="NCBIfam" id="NF004200">
    <property type="entry name" value="PRK05653.1-5"/>
    <property type="match status" value="1"/>
</dbReference>